<name>A0A7S2Q7D1_9DINO</name>
<evidence type="ECO:0000313" key="3">
    <source>
        <dbReference type="EMBL" id="CAD9634565.1"/>
    </source>
</evidence>
<protein>
    <submittedName>
        <fullName evidence="3">Uncharacterized protein</fullName>
    </submittedName>
</protein>
<evidence type="ECO:0000256" key="2">
    <source>
        <dbReference type="SAM" id="SignalP"/>
    </source>
</evidence>
<reference evidence="3" key="1">
    <citation type="submission" date="2021-01" db="EMBL/GenBank/DDBJ databases">
        <authorList>
            <person name="Corre E."/>
            <person name="Pelletier E."/>
            <person name="Niang G."/>
            <person name="Scheremetjew M."/>
            <person name="Finn R."/>
            <person name="Kale V."/>
            <person name="Holt S."/>
            <person name="Cochrane G."/>
            <person name="Meng A."/>
            <person name="Brown T."/>
            <person name="Cohen L."/>
        </authorList>
    </citation>
    <scope>NUCLEOTIDE SEQUENCE</scope>
    <source>
        <strain evidence="3">RCC3387</strain>
    </source>
</reference>
<feature type="signal peptide" evidence="2">
    <location>
        <begin position="1"/>
        <end position="16"/>
    </location>
</feature>
<evidence type="ECO:0000256" key="1">
    <source>
        <dbReference type="SAM" id="MobiDB-lite"/>
    </source>
</evidence>
<dbReference type="AlphaFoldDB" id="A0A7S2Q7D1"/>
<dbReference type="EMBL" id="HBGW01082546">
    <property type="protein sequence ID" value="CAD9634565.1"/>
    <property type="molecule type" value="Transcribed_RNA"/>
</dbReference>
<keyword evidence="2" id="KW-0732">Signal</keyword>
<feature type="region of interest" description="Disordered" evidence="1">
    <location>
        <begin position="259"/>
        <end position="282"/>
    </location>
</feature>
<sequence length="282" mass="31479">MVTHAWSNFFTDLVAAIVAEALGQDRYIEAAGLLAEGRVEELKGRLRDAGTLQQVYWVCAFSINQHAGICGDFGPEPREPGPRHDIWAESRLNTVSKEVYPLCPCREPKYFNDAPVPCELNKFDDMMALLVREAPEFTQVVAVDRRFDLFTRLWCIAELVQAHLSGIEQRVSLLSNRVLEADNGDLSVYVKLTNLKVSECSATRVEDKLAILAKIPDTHEFDAQLQALIFGEHGLLARHLVGFGALEAAGRTARRIAAATGEGFESEEEEPPRRWCGELRKV</sequence>
<feature type="chain" id="PRO_5031476354" evidence="2">
    <location>
        <begin position="17"/>
        <end position="282"/>
    </location>
</feature>
<gene>
    <name evidence="3" type="ORF">BRAN1462_LOCUS52387</name>
</gene>
<feature type="compositionally biased region" description="Basic and acidic residues" evidence="1">
    <location>
        <begin position="271"/>
        <end position="282"/>
    </location>
</feature>
<proteinExistence type="predicted"/>
<organism evidence="3">
    <name type="scientific">Zooxanthella nutricula</name>
    <dbReference type="NCBI Taxonomy" id="1333877"/>
    <lineage>
        <taxon>Eukaryota</taxon>
        <taxon>Sar</taxon>
        <taxon>Alveolata</taxon>
        <taxon>Dinophyceae</taxon>
        <taxon>Peridiniales</taxon>
        <taxon>Peridiniales incertae sedis</taxon>
        <taxon>Zooxanthella</taxon>
    </lineage>
</organism>
<accession>A0A7S2Q7D1</accession>